<dbReference type="Proteomes" id="UP000683360">
    <property type="component" value="Unassembled WGS sequence"/>
</dbReference>
<dbReference type="OrthoDB" id="5983955at2759"/>
<keyword evidence="5" id="KW-1185">Reference proteome</keyword>
<evidence type="ECO:0000256" key="1">
    <source>
        <dbReference type="ARBA" id="ARBA00022837"/>
    </source>
</evidence>
<dbReference type="CDD" id="cd00051">
    <property type="entry name" value="EFh"/>
    <property type="match status" value="1"/>
</dbReference>
<dbReference type="GO" id="GO:0005509">
    <property type="term" value="F:calcium ion binding"/>
    <property type="evidence" value="ECO:0007669"/>
    <property type="project" value="InterPro"/>
</dbReference>
<dbReference type="Gene3D" id="1.10.238.10">
    <property type="entry name" value="EF-hand"/>
    <property type="match status" value="1"/>
</dbReference>
<proteinExistence type="predicted"/>
<evidence type="ECO:0000259" key="3">
    <source>
        <dbReference type="PROSITE" id="PS50222"/>
    </source>
</evidence>
<dbReference type="PROSITE" id="PS00018">
    <property type="entry name" value="EF_HAND_1"/>
    <property type="match status" value="1"/>
</dbReference>
<sequence length="544" mass="63273">MNTEVKIILASYNDNKRLNKLNMLVFKQANIRKMQEAIKSLFDIFHDILEKDFDYGAYYCASEILQRLQSVDQKYWKDIRNLYLHDEYYGYNDGNFSDDEMNNPAKLIMDMLSVLCKCKDGVMEKVEQKTQEMQQLEAKHDEMRNKTTDLYQQLLDEKRENADRKMEFAKLQGKVNLMERMVEEKTNKITELLKDKTVQLSVKEKEKLLENANKKIDELEEEIMEMKASKQRATRRMSCIDDQNKILKLKQERTSYGGGSDEVQQLKREIYVKDKDIAHLEDQFYSEQKVVLGIIGGIRTDVNILSEKFYIEEEHIRDPHFVKLTKYIDKIYNSATEGRLAIIKNMLPPHYTYYDKELKVRKLRRLSKAASVPHMIPPEINRTPLPTIGAALGTLGSKTSNGGITSIPETPTPTRKLDVVCENPVIINPSTGRINSMVYLMHFPHMAQNFVLDHWKKFKEYDTDNDLALDLLEVTKILQNIGCQYTPDQIEEAIEEVDRDNSHTLDFFEYLLVVDKITKKSGKGKLFQSGLKQNQEASKACVIQ</sequence>
<dbReference type="SUPFAM" id="SSF47473">
    <property type="entry name" value="EF-hand"/>
    <property type="match status" value="1"/>
</dbReference>
<dbReference type="SMART" id="SM00054">
    <property type="entry name" value="EFh"/>
    <property type="match status" value="2"/>
</dbReference>
<keyword evidence="2" id="KW-0175">Coiled coil</keyword>
<dbReference type="Pfam" id="PF13499">
    <property type="entry name" value="EF-hand_7"/>
    <property type="match status" value="1"/>
</dbReference>
<dbReference type="PROSITE" id="PS50222">
    <property type="entry name" value="EF_HAND_2"/>
    <property type="match status" value="2"/>
</dbReference>
<organism evidence="4 5">
    <name type="scientific">Mytilus edulis</name>
    <name type="common">Blue mussel</name>
    <dbReference type="NCBI Taxonomy" id="6550"/>
    <lineage>
        <taxon>Eukaryota</taxon>
        <taxon>Metazoa</taxon>
        <taxon>Spiralia</taxon>
        <taxon>Lophotrochozoa</taxon>
        <taxon>Mollusca</taxon>
        <taxon>Bivalvia</taxon>
        <taxon>Autobranchia</taxon>
        <taxon>Pteriomorphia</taxon>
        <taxon>Mytilida</taxon>
        <taxon>Mytiloidea</taxon>
        <taxon>Mytilidae</taxon>
        <taxon>Mytilinae</taxon>
        <taxon>Mytilus</taxon>
    </lineage>
</organism>
<feature type="coiled-coil region" evidence="2">
    <location>
        <begin position="119"/>
        <end position="236"/>
    </location>
</feature>
<dbReference type="InterPro" id="IPR002048">
    <property type="entry name" value="EF_hand_dom"/>
</dbReference>
<dbReference type="InterPro" id="IPR018247">
    <property type="entry name" value="EF_Hand_1_Ca_BS"/>
</dbReference>
<gene>
    <name evidence="4" type="ORF">MEDL_65161</name>
</gene>
<evidence type="ECO:0000313" key="4">
    <source>
        <dbReference type="EMBL" id="CAG2253639.1"/>
    </source>
</evidence>
<dbReference type="EMBL" id="CAJPWZ010003158">
    <property type="protein sequence ID" value="CAG2253639.1"/>
    <property type="molecule type" value="Genomic_DNA"/>
</dbReference>
<dbReference type="InterPro" id="IPR011992">
    <property type="entry name" value="EF-hand-dom_pair"/>
</dbReference>
<dbReference type="AlphaFoldDB" id="A0A8S3VB63"/>
<feature type="domain" description="EF-hand" evidence="3">
    <location>
        <begin position="458"/>
        <end position="484"/>
    </location>
</feature>
<name>A0A8S3VB63_MYTED</name>
<evidence type="ECO:0000313" key="5">
    <source>
        <dbReference type="Proteomes" id="UP000683360"/>
    </source>
</evidence>
<evidence type="ECO:0000256" key="2">
    <source>
        <dbReference type="SAM" id="Coils"/>
    </source>
</evidence>
<accession>A0A8S3VB63</accession>
<comment type="caution">
    <text evidence="4">The sequence shown here is derived from an EMBL/GenBank/DDBJ whole genome shotgun (WGS) entry which is preliminary data.</text>
</comment>
<feature type="domain" description="EF-hand" evidence="3">
    <location>
        <begin position="485"/>
        <end position="520"/>
    </location>
</feature>
<keyword evidence="1" id="KW-0106">Calcium</keyword>
<reference evidence="4" key="1">
    <citation type="submission" date="2021-03" db="EMBL/GenBank/DDBJ databases">
        <authorList>
            <person name="Bekaert M."/>
        </authorList>
    </citation>
    <scope>NUCLEOTIDE SEQUENCE</scope>
</reference>
<protein>
    <recommendedName>
        <fullName evidence="3">EF-hand domain-containing protein</fullName>
    </recommendedName>
</protein>